<dbReference type="RefSeq" id="WP_129627594.1">
    <property type="nucleotide sequence ID" value="NZ_BAABCI010000011.1"/>
</dbReference>
<evidence type="ECO:0000313" key="1">
    <source>
        <dbReference type="EMBL" id="TQJ14414.1"/>
    </source>
</evidence>
<reference evidence="1 2" key="1">
    <citation type="submission" date="2019-06" db="EMBL/GenBank/DDBJ databases">
        <title>Sequencing the genomes of 1000 actinobacteria strains.</title>
        <authorList>
            <person name="Klenk H.-P."/>
        </authorList>
    </citation>
    <scope>NUCLEOTIDE SEQUENCE [LARGE SCALE GENOMIC DNA]</scope>
    <source>
        <strain evidence="1 2">DSM 19828</strain>
    </source>
</reference>
<dbReference type="EMBL" id="VFMO01000001">
    <property type="protein sequence ID" value="TQJ14414.1"/>
    <property type="molecule type" value="Genomic_DNA"/>
</dbReference>
<dbReference type="Proteomes" id="UP000320806">
    <property type="component" value="Unassembled WGS sequence"/>
</dbReference>
<dbReference type="AlphaFoldDB" id="A0A542EGH2"/>
<organism evidence="1 2">
    <name type="scientific">Yimella lutea</name>
    <dbReference type="NCBI Taxonomy" id="587872"/>
    <lineage>
        <taxon>Bacteria</taxon>
        <taxon>Bacillati</taxon>
        <taxon>Actinomycetota</taxon>
        <taxon>Actinomycetes</taxon>
        <taxon>Micrococcales</taxon>
        <taxon>Dermacoccaceae</taxon>
        <taxon>Yimella</taxon>
    </lineage>
</organism>
<keyword evidence="2" id="KW-1185">Reference proteome</keyword>
<sequence length="65" mass="7013">MTSERALTLVQRYAYDHRIALNGRYAVRPAPDGGFVVEPESSNDPAFAVTSTGTVIAFQRSLVAA</sequence>
<evidence type="ECO:0000313" key="2">
    <source>
        <dbReference type="Proteomes" id="UP000320806"/>
    </source>
</evidence>
<accession>A0A542EGH2</accession>
<gene>
    <name evidence="1" type="ORF">FB459_1874</name>
</gene>
<name>A0A542EGH2_9MICO</name>
<protein>
    <submittedName>
        <fullName evidence="1">Uncharacterized protein</fullName>
    </submittedName>
</protein>
<proteinExistence type="predicted"/>
<comment type="caution">
    <text evidence="1">The sequence shown here is derived from an EMBL/GenBank/DDBJ whole genome shotgun (WGS) entry which is preliminary data.</text>
</comment>